<dbReference type="PANTHER" id="PTHR30087">
    <property type="entry name" value="INNER MEMBRANE PROTEIN"/>
    <property type="match status" value="1"/>
</dbReference>
<gene>
    <name evidence="2" type="ORF">KI810_12710</name>
</gene>
<dbReference type="InterPro" id="IPR007553">
    <property type="entry name" value="2-thiour_desulf"/>
</dbReference>
<dbReference type="InterPro" id="IPR013560">
    <property type="entry name" value="DUF1722"/>
</dbReference>
<dbReference type="PANTHER" id="PTHR30087:SF0">
    <property type="entry name" value="INNER MEMBRANE PROTEIN"/>
    <property type="match status" value="1"/>
</dbReference>
<dbReference type="Pfam" id="PF04463">
    <property type="entry name" value="2-thiour_desulf"/>
    <property type="match status" value="1"/>
</dbReference>
<evidence type="ECO:0000259" key="1">
    <source>
        <dbReference type="Pfam" id="PF08349"/>
    </source>
</evidence>
<dbReference type="Pfam" id="PF08349">
    <property type="entry name" value="DUF1722"/>
    <property type="match status" value="1"/>
</dbReference>
<comment type="caution">
    <text evidence="2">The sequence shown here is derived from an EMBL/GenBank/DDBJ whole genome shotgun (WGS) entry which is preliminary data.</text>
</comment>
<keyword evidence="3" id="KW-1185">Reference proteome</keyword>
<evidence type="ECO:0000313" key="3">
    <source>
        <dbReference type="Proteomes" id="UP000756860"/>
    </source>
</evidence>
<protein>
    <submittedName>
        <fullName evidence="2">DUF1722 domain-containing protein</fullName>
    </submittedName>
</protein>
<feature type="domain" description="DUF1722" evidence="1">
    <location>
        <begin position="200"/>
        <end position="316"/>
    </location>
</feature>
<dbReference type="InterPro" id="IPR017087">
    <property type="entry name" value="UCP037004"/>
</dbReference>
<organism evidence="2 3">
    <name type="scientific">Geomobilimonas luticola</name>
    <dbReference type="NCBI Taxonomy" id="1114878"/>
    <lineage>
        <taxon>Bacteria</taxon>
        <taxon>Pseudomonadati</taxon>
        <taxon>Thermodesulfobacteriota</taxon>
        <taxon>Desulfuromonadia</taxon>
        <taxon>Geobacterales</taxon>
        <taxon>Geobacteraceae</taxon>
        <taxon>Geomobilimonas</taxon>
    </lineage>
</organism>
<name>A0ABS5SIB8_9BACT</name>
<reference evidence="2 3" key="1">
    <citation type="submission" date="2021-05" db="EMBL/GenBank/DDBJ databases">
        <title>The draft genome of Geobacter luticola JCM 17780.</title>
        <authorList>
            <person name="Xu Z."/>
            <person name="Masuda Y."/>
            <person name="Itoh H."/>
            <person name="Senoo K."/>
        </authorList>
    </citation>
    <scope>NUCLEOTIDE SEQUENCE [LARGE SCALE GENOMIC DNA]</scope>
    <source>
        <strain evidence="2 3">JCM 17780</strain>
    </source>
</reference>
<accession>A0ABS5SIB8</accession>
<proteinExistence type="predicted"/>
<dbReference type="Proteomes" id="UP000756860">
    <property type="component" value="Unassembled WGS sequence"/>
</dbReference>
<sequence>MTHPLPEGEGVTSQIRIGVSSCLLGEKVRYDGGHKHDRYLTDILGRFFQFVPVCPEVECGMSIPREAMRLEGDPAAPRLVTNRTRIDKTGQMLDFCRKKVVELEGEDLCGFIFKKDSPSSGLYRVKVYNQGVPAKSGSGLFAAAVVRHFPLLPVEEEGRLNDPHIRENFIERVFTLRRWKDFLRGEKSIGALVTFHTSHKLLVMAHSPSHYREMGALVAHGTEMPLDQLLERYRHLLTEAMALHATVSKQTNVLHHIMGYFKKVLTAAEKAELVEVIARYHDHLVPLIVPLTLLNHYVAKYNQTYLRGQIYLTPHPAELMLRNHV</sequence>
<dbReference type="PIRSF" id="PIRSF037004">
    <property type="entry name" value="UCP037004"/>
    <property type="match status" value="1"/>
</dbReference>
<dbReference type="EMBL" id="JAHCVK010000006">
    <property type="protein sequence ID" value="MBT0653922.1"/>
    <property type="molecule type" value="Genomic_DNA"/>
</dbReference>
<evidence type="ECO:0000313" key="2">
    <source>
        <dbReference type="EMBL" id="MBT0653922.1"/>
    </source>
</evidence>